<keyword evidence="1" id="KW-0378">Hydrolase</keyword>
<dbReference type="InterPro" id="IPR002508">
    <property type="entry name" value="MurNAc-LAA_cat"/>
</dbReference>
<dbReference type="Gene3D" id="3.40.630.40">
    <property type="entry name" value="Zn-dependent exopeptidases"/>
    <property type="match status" value="1"/>
</dbReference>
<dbReference type="AlphaFoldDB" id="A0A4R2K4E1"/>
<dbReference type="EMBL" id="SLWS01000001">
    <property type="protein sequence ID" value="TCO64676.1"/>
    <property type="molecule type" value="Genomic_DNA"/>
</dbReference>
<evidence type="ECO:0000313" key="4">
    <source>
        <dbReference type="Proteomes" id="UP000295680"/>
    </source>
</evidence>
<dbReference type="SUPFAM" id="SSF53187">
    <property type="entry name" value="Zn-dependent exopeptidases"/>
    <property type="match status" value="1"/>
</dbReference>
<dbReference type="Gene3D" id="1.10.101.10">
    <property type="entry name" value="PGBD-like superfamily/PGBD"/>
    <property type="match status" value="2"/>
</dbReference>
<dbReference type="GO" id="GO:0008745">
    <property type="term" value="F:N-acetylmuramoyl-L-alanine amidase activity"/>
    <property type="evidence" value="ECO:0007669"/>
    <property type="project" value="InterPro"/>
</dbReference>
<gene>
    <name evidence="3" type="ORF">EV192_101458</name>
</gene>
<dbReference type="CDD" id="cd02696">
    <property type="entry name" value="MurNAc-LAA"/>
    <property type="match status" value="1"/>
</dbReference>
<dbReference type="Pfam" id="PF01471">
    <property type="entry name" value="PG_binding_1"/>
    <property type="match status" value="2"/>
</dbReference>
<evidence type="ECO:0000256" key="1">
    <source>
        <dbReference type="ARBA" id="ARBA00022801"/>
    </source>
</evidence>
<evidence type="ECO:0000259" key="2">
    <source>
        <dbReference type="SMART" id="SM00646"/>
    </source>
</evidence>
<dbReference type="PANTHER" id="PTHR30404:SF0">
    <property type="entry name" value="N-ACETYLMURAMOYL-L-ALANINE AMIDASE AMIC"/>
    <property type="match status" value="1"/>
</dbReference>
<protein>
    <submittedName>
        <fullName evidence="3">N-acetylmuramoyl-L-alanine amidase</fullName>
    </submittedName>
</protein>
<organism evidence="3 4">
    <name type="scientific">Actinocrispum wychmicini</name>
    <dbReference type="NCBI Taxonomy" id="1213861"/>
    <lineage>
        <taxon>Bacteria</taxon>
        <taxon>Bacillati</taxon>
        <taxon>Actinomycetota</taxon>
        <taxon>Actinomycetes</taxon>
        <taxon>Pseudonocardiales</taxon>
        <taxon>Pseudonocardiaceae</taxon>
        <taxon>Actinocrispum</taxon>
    </lineage>
</organism>
<comment type="caution">
    <text evidence="3">The sequence shown here is derived from an EMBL/GenBank/DDBJ whole genome shotgun (WGS) entry which is preliminary data.</text>
</comment>
<dbReference type="GO" id="GO:0030288">
    <property type="term" value="C:outer membrane-bounded periplasmic space"/>
    <property type="evidence" value="ECO:0007669"/>
    <property type="project" value="TreeGrafter"/>
</dbReference>
<dbReference type="InterPro" id="IPR050695">
    <property type="entry name" value="N-acetylmuramoyl_amidase_3"/>
</dbReference>
<evidence type="ECO:0000313" key="3">
    <source>
        <dbReference type="EMBL" id="TCO64676.1"/>
    </source>
</evidence>
<sequence length="403" mass="43328">MRELRRGDAGPAVAEVRATLAGLGLLPSANGTPTAPTLDLAGGSTAPMLDPASRSSEAQFDLPLEQAVRAFQQQRGLITDGVVGAATYQALRDATYRLGGRPLAYLVSAPVSGDDVLTLQERLLELGYDAGRPNGVFGAQTEAALRNFQRDYGLTVDGMCGAETVRALRQLSPRARGGQPVLLREQERVRRAGPRLRGKRIVIDPGHGGDDTGVTVDGIRESDLMWDLARRLEGRMVATGMEALLSRGPDQCPTEAERAEFANEATGDVFLSLHCDKNSAPRAQGVATFYFGAGTSGTSTLGEALAGFIQRELTARTGMQNCRTHSKTWDSLRLTRCPAVRVEIGYLTNTEDRARLSDPAFRDLVAEGILVSVKRLYLLGEGDQPTGTFSFADVMRHELAKAE</sequence>
<dbReference type="SMART" id="SM00646">
    <property type="entry name" value="Ami_3"/>
    <property type="match status" value="1"/>
</dbReference>
<proteinExistence type="predicted"/>
<accession>A0A4R2K4E1</accession>
<dbReference type="InterPro" id="IPR036366">
    <property type="entry name" value="PGBDSf"/>
</dbReference>
<dbReference type="RefSeq" id="WP_132110571.1">
    <property type="nucleotide sequence ID" value="NZ_SLWS01000001.1"/>
</dbReference>
<dbReference type="Pfam" id="PF01520">
    <property type="entry name" value="Amidase_3"/>
    <property type="match status" value="1"/>
</dbReference>
<dbReference type="InterPro" id="IPR036365">
    <property type="entry name" value="PGBD-like_sf"/>
</dbReference>
<dbReference type="SUPFAM" id="SSF47090">
    <property type="entry name" value="PGBD-like"/>
    <property type="match status" value="2"/>
</dbReference>
<dbReference type="OrthoDB" id="9810670at2"/>
<dbReference type="Proteomes" id="UP000295680">
    <property type="component" value="Unassembled WGS sequence"/>
</dbReference>
<keyword evidence="4" id="KW-1185">Reference proteome</keyword>
<dbReference type="PANTHER" id="PTHR30404">
    <property type="entry name" value="N-ACETYLMURAMOYL-L-ALANINE AMIDASE"/>
    <property type="match status" value="1"/>
</dbReference>
<reference evidence="3 4" key="1">
    <citation type="submission" date="2019-03" db="EMBL/GenBank/DDBJ databases">
        <title>Genomic Encyclopedia of Type Strains, Phase IV (KMG-IV): sequencing the most valuable type-strain genomes for metagenomic binning, comparative biology and taxonomic classification.</title>
        <authorList>
            <person name="Goeker M."/>
        </authorList>
    </citation>
    <scope>NUCLEOTIDE SEQUENCE [LARGE SCALE GENOMIC DNA]</scope>
    <source>
        <strain evidence="3 4">DSM 45934</strain>
    </source>
</reference>
<feature type="domain" description="MurNAc-LAA" evidence="2">
    <location>
        <begin position="259"/>
        <end position="374"/>
    </location>
</feature>
<dbReference type="InterPro" id="IPR002477">
    <property type="entry name" value="Peptidoglycan-bd-like"/>
</dbReference>
<name>A0A4R2K4E1_9PSEU</name>
<dbReference type="GO" id="GO:0009253">
    <property type="term" value="P:peptidoglycan catabolic process"/>
    <property type="evidence" value="ECO:0007669"/>
    <property type="project" value="InterPro"/>
</dbReference>